<feature type="domain" description="Fibronectin type-II" evidence="15">
    <location>
        <begin position="161"/>
        <end position="209"/>
    </location>
</feature>
<keyword evidence="2" id="KW-0254">Endocytosis</keyword>
<keyword evidence="7 12" id="KW-0472">Membrane</keyword>
<dbReference type="SMART" id="SM00034">
    <property type="entry name" value="CLECT"/>
    <property type="match status" value="8"/>
</dbReference>
<evidence type="ECO:0000256" key="3">
    <source>
        <dbReference type="ARBA" id="ARBA00022692"/>
    </source>
</evidence>
<evidence type="ECO:0000256" key="8">
    <source>
        <dbReference type="ARBA" id="ARBA00023157"/>
    </source>
</evidence>
<dbReference type="InterPro" id="IPR016186">
    <property type="entry name" value="C-type_lectin-like/link_sf"/>
</dbReference>
<evidence type="ECO:0000313" key="16">
    <source>
        <dbReference type="Ensembl" id="ENSPNAP00000062360.1"/>
    </source>
</evidence>
<dbReference type="SUPFAM" id="SSF56436">
    <property type="entry name" value="C-type lectin-like"/>
    <property type="match status" value="8"/>
</dbReference>
<name>A0AAR2KDJ9_PYGNA</name>
<dbReference type="Gene3D" id="2.10.10.10">
    <property type="entry name" value="Fibronectin, type II, collagen-binding"/>
    <property type="match status" value="1"/>
</dbReference>
<keyword evidence="8 11" id="KW-1015">Disulfide bond</keyword>
<protein>
    <recommendedName>
        <fullName evidence="18">Mannose receptor, C type 1b</fullName>
    </recommendedName>
</protein>
<dbReference type="PROSITE" id="PS50231">
    <property type="entry name" value="RICIN_B_LECTIN"/>
    <property type="match status" value="1"/>
</dbReference>
<evidence type="ECO:0000256" key="10">
    <source>
        <dbReference type="ARBA" id="ARBA00023180"/>
    </source>
</evidence>
<dbReference type="InterPro" id="IPR036943">
    <property type="entry name" value="FN_type2_sf"/>
</dbReference>
<dbReference type="PANTHER" id="PTHR22803">
    <property type="entry name" value="MANNOSE, PHOSPHOLIPASE, LECTIN RECEPTOR RELATED"/>
    <property type="match status" value="1"/>
</dbReference>
<feature type="domain" description="C-type lectin" evidence="14">
    <location>
        <begin position="227"/>
        <end position="338"/>
    </location>
</feature>
<dbReference type="SMART" id="SM00059">
    <property type="entry name" value="FN2"/>
    <property type="match status" value="1"/>
</dbReference>
<dbReference type="FunFam" id="2.10.10.10:FF:000001">
    <property type="entry name" value="Fibronectin 1a isoform 1"/>
    <property type="match status" value="1"/>
</dbReference>
<feature type="chain" id="PRO_5043893821" description="Mannose receptor, C type 1b" evidence="13">
    <location>
        <begin position="20"/>
        <end position="1410"/>
    </location>
</feature>
<dbReference type="Pfam" id="PF00040">
    <property type="entry name" value="fn2"/>
    <property type="match status" value="1"/>
</dbReference>
<keyword evidence="9" id="KW-0675">Receptor</keyword>
<evidence type="ECO:0000256" key="9">
    <source>
        <dbReference type="ARBA" id="ARBA00023170"/>
    </source>
</evidence>
<feature type="domain" description="C-type lectin" evidence="14">
    <location>
        <begin position="941"/>
        <end position="1072"/>
    </location>
</feature>
<comment type="subcellular location">
    <subcellularLocation>
        <location evidence="1">Membrane</location>
        <topology evidence="1">Single-pass membrane protein</topology>
    </subcellularLocation>
</comment>
<dbReference type="SUPFAM" id="SSF50370">
    <property type="entry name" value="Ricin B-like lectins"/>
    <property type="match status" value="1"/>
</dbReference>
<evidence type="ECO:0000259" key="15">
    <source>
        <dbReference type="PROSITE" id="PS51092"/>
    </source>
</evidence>
<evidence type="ECO:0000256" key="7">
    <source>
        <dbReference type="ARBA" id="ARBA00023136"/>
    </source>
</evidence>
<proteinExistence type="predicted"/>
<evidence type="ECO:0000259" key="14">
    <source>
        <dbReference type="PROSITE" id="PS50041"/>
    </source>
</evidence>
<dbReference type="Pfam" id="PF24562">
    <property type="entry name" value="CysR_MRC2_N"/>
    <property type="match status" value="1"/>
</dbReference>
<evidence type="ECO:0000256" key="5">
    <source>
        <dbReference type="ARBA" id="ARBA00022737"/>
    </source>
</evidence>
<dbReference type="Ensembl" id="ENSPNAT00000078813.1">
    <property type="protein sequence ID" value="ENSPNAP00000062360.1"/>
    <property type="gene ID" value="ENSPNAG00000026407.2"/>
</dbReference>
<reference evidence="16" key="3">
    <citation type="submission" date="2025-09" db="UniProtKB">
        <authorList>
            <consortium name="Ensembl"/>
        </authorList>
    </citation>
    <scope>IDENTIFICATION</scope>
</reference>
<keyword evidence="5" id="KW-0677">Repeat</keyword>
<evidence type="ECO:0000256" key="13">
    <source>
        <dbReference type="SAM" id="SignalP"/>
    </source>
</evidence>
<dbReference type="InterPro" id="IPR050111">
    <property type="entry name" value="C-type_lectin/snaclec_domain"/>
</dbReference>
<feature type="disulfide bond" evidence="11">
    <location>
        <begin position="180"/>
        <end position="207"/>
    </location>
</feature>
<dbReference type="InterPro" id="IPR035992">
    <property type="entry name" value="Ricin_B-like_lectins"/>
</dbReference>
<organism evidence="16 17">
    <name type="scientific">Pygocentrus nattereri</name>
    <name type="common">Red-bellied piranha</name>
    <dbReference type="NCBI Taxonomy" id="42514"/>
    <lineage>
        <taxon>Eukaryota</taxon>
        <taxon>Metazoa</taxon>
        <taxon>Chordata</taxon>
        <taxon>Craniata</taxon>
        <taxon>Vertebrata</taxon>
        <taxon>Euteleostomi</taxon>
        <taxon>Actinopterygii</taxon>
        <taxon>Neopterygii</taxon>
        <taxon>Teleostei</taxon>
        <taxon>Ostariophysi</taxon>
        <taxon>Characiformes</taxon>
        <taxon>Characoidei</taxon>
        <taxon>Pygocentrus</taxon>
    </lineage>
</organism>
<feature type="domain" description="C-type lectin" evidence="14">
    <location>
        <begin position="1093"/>
        <end position="1204"/>
    </location>
</feature>
<dbReference type="InterPro" id="IPR001304">
    <property type="entry name" value="C-type_lectin-like"/>
</dbReference>
<keyword evidence="17" id="KW-1185">Reference proteome</keyword>
<sequence>MIKISAIMMLFIKLSLTFAQSGGTSFTIYNAHKNRCLGDNLRELFPCNPQSPRQQFRWTSENRIFNVEQKKCLGTGSKSEGNKLQWYICDANNDLQKWECQSDSLFGLKNESLYLSLQGDSHLLTLSKDPGDKGRWTIHGTTDDNVCSSPYEEMYSIKGNALGQPCHFPFHFKNKWYTECTTEGRSSNHLWCAIEREYEPNQLWGYCPTQQMGSDFWRKSPLTDVYYQLNEGSALTWYQARKSCQQQGGDLLSITEPHEQTFISGLTDNTGPVLWTGLNNLDASSGWHWVNGQPLRYLRWLSGQPSSTPSHSCGVLSQLHGSEWSTAVCSERHGYICQTGLPTPTVPAAVHSGFCHSPWIPYSGHCYFLNRTTTTWLEARDSCRRKGGDLLSILSVEEQSFIISQLGYSKTDELWIGFNDLKTSMLFEWSDHSSVTFALWDTKEPSHYAGLKEDCVLMRGEEGKWADHICQNKYGYICKKNTYSDSSTLVTSPGCKPGWMRFGYYCYLTGSETKTFEEAKQMCEKTGSYLADITDRFENAFLISLIGDRPEMHFWIGLSNQKNQDSFEWTNTEKVLFTHFNNDLPGGKQGCVAMRTGILAGLWDVLKCTNQEKYICKQKAEGVITTPAPPTTQALGCSEGWYPLTNRDHCFKLYKVEKAQRKTWSEARDFCRETGGDLLSLHSTDEIPKYLRTSYPLEAWIGYSIQDPSVGYTWSDGSASSYSSWSQGEPSNINSEKCVKMHFIAMYYTNWKEKEQWIGVHCEDREHWYCEIQKGVTPKEVNIPHKTYNKTDDGWIIFKNNQYYFCADPFNHMAKGRSFCKHRHGDLVVINDEEERLFVWHQMKERYRNFYIGMYIDLDKSLSWMDGSPVLFQAWAQNQPAFLNNDEHCVKMTHSQGLWQSVNCGDGAGFVCKRSGSVPINAAAAPTEPPKGGCAPDWVKFQEKCYKIGLDLKTWTEARSYCRQLGGNLASITSTIQQTFLTSRMGDANMPDLWVGLNNLVEDRLRWTDGSAVWHTEFAASEGGNIKWDYSRDEYLKSTKPQICVVMGGVQRPNLGKWVTKNCNDTSGYICSQAVDHFIEPSSTEVSKTFIRFGNSYYMLVQTNLTWQEAELYCEAEGAKLASIRDAFTEAYIDLQTYKLRQPLWIGLNSLETDGYFHWIDKWELNMVRWGSNEPKKDRPCVYVDVGGTWKSAQCNQTLYSVCKKSADIAPTPPAHYLGVCPNQTEEEPTMTWLPFKGNCYAFVKRSVPWNTASQICMSRGTNLVSILDPMEENFLDTYIKFFGDDYRHFWMGLFKNHAGQWLWVDKSVLSYFKLRQMIADHEFLHLRIHESTLDCASFAASGTWQKQHCEDHAPFICKTAKVILPPTKMANTGKDEPHRAFTGVSAVVVIVVVCALAGMAYVYHRCSRR</sequence>
<dbReference type="Pfam" id="PF00059">
    <property type="entry name" value="Lectin_C"/>
    <property type="match status" value="8"/>
</dbReference>
<feature type="domain" description="C-type lectin" evidence="14">
    <location>
        <begin position="502"/>
        <end position="617"/>
    </location>
</feature>
<dbReference type="GO" id="GO:0016020">
    <property type="term" value="C:membrane"/>
    <property type="evidence" value="ECO:0007669"/>
    <property type="project" value="UniProtKB-SubCell"/>
</dbReference>
<accession>A0AAR2KDJ9</accession>
<feature type="domain" description="C-type lectin" evidence="14">
    <location>
        <begin position="798"/>
        <end position="913"/>
    </location>
</feature>
<reference evidence="16" key="2">
    <citation type="submission" date="2025-08" db="UniProtKB">
        <authorList>
            <consortium name="Ensembl"/>
        </authorList>
    </citation>
    <scope>IDENTIFICATION</scope>
</reference>
<dbReference type="PROSITE" id="PS51092">
    <property type="entry name" value="FN2_2"/>
    <property type="match status" value="1"/>
</dbReference>
<feature type="signal peptide" evidence="13">
    <location>
        <begin position="1"/>
        <end position="19"/>
    </location>
</feature>
<reference evidence="16 17" key="1">
    <citation type="submission" date="2020-10" db="EMBL/GenBank/DDBJ databases">
        <title>Pygocentrus nattereri (red-bellied piranha) genome, fPygNat1, primary haplotype.</title>
        <authorList>
            <person name="Myers G."/>
            <person name="Meyer A."/>
            <person name="Karagic N."/>
            <person name="Pippel M."/>
            <person name="Winkler S."/>
            <person name="Tracey A."/>
            <person name="Wood J."/>
            <person name="Formenti G."/>
            <person name="Howe K."/>
            <person name="Fedrigo O."/>
            <person name="Jarvis E.D."/>
        </authorList>
    </citation>
    <scope>NUCLEOTIDE SEQUENCE [LARGE SCALE GENOMIC DNA]</scope>
</reference>
<keyword evidence="6 12" id="KW-1133">Transmembrane helix</keyword>
<dbReference type="GeneTree" id="ENSGT01050000244842"/>
<dbReference type="Gene3D" id="3.10.100.10">
    <property type="entry name" value="Mannose-Binding Protein A, subunit A"/>
    <property type="match status" value="8"/>
</dbReference>
<evidence type="ECO:0000256" key="11">
    <source>
        <dbReference type="PROSITE-ProRule" id="PRU00479"/>
    </source>
</evidence>
<evidence type="ECO:0000256" key="2">
    <source>
        <dbReference type="ARBA" id="ARBA00022583"/>
    </source>
</evidence>
<dbReference type="InterPro" id="IPR018378">
    <property type="entry name" value="C-type_lectin_CS"/>
</dbReference>
<keyword evidence="10" id="KW-0325">Glycoprotein</keyword>
<keyword evidence="4 13" id="KW-0732">Signal</keyword>
<feature type="domain" description="C-type lectin" evidence="14">
    <location>
        <begin position="1236"/>
        <end position="1359"/>
    </location>
</feature>
<dbReference type="GeneID" id="108437230"/>
<dbReference type="InterPro" id="IPR000772">
    <property type="entry name" value="Ricin_B_lectin"/>
</dbReference>
<dbReference type="PROSITE" id="PS00615">
    <property type="entry name" value="C_TYPE_LECTIN_1"/>
    <property type="match status" value="2"/>
</dbReference>
<dbReference type="PRINTS" id="PR00013">
    <property type="entry name" value="FNTYPEII"/>
</dbReference>
<feature type="disulfide bond" evidence="11">
    <location>
        <begin position="166"/>
        <end position="192"/>
    </location>
</feature>
<feature type="transmembrane region" description="Helical" evidence="12">
    <location>
        <begin position="1381"/>
        <end position="1404"/>
    </location>
</feature>
<evidence type="ECO:0008006" key="18">
    <source>
        <dbReference type="Google" id="ProtNLM"/>
    </source>
</evidence>
<evidence type="ECO:0000256" key="4">
    <source>
        <dbReference type="ARBA" id="ARBA00022729"/>
    </source>
</evidence>
<evidence type="ECO:0000256" key="1">
    <source>
        <dbReference type="ARBA" id="ARBA00004167"/>
    </source>
</evidence>
<evidence type="ECO:0000256" key="12">
    <source>
        <dbReference type="SAM" id="Phobius"/>
    </source>
</evidence>
<feature type="domain" description="C-type lectin" evidence="14">
    <location>
        <begin position="646"/>
        <end position="771"/>
    </location>
</feature>
<evidence type="ECO:0000313" key="17">
    <source>
        <dbReference type="Proteomes" id="UP001501920"/>
    </source>
</evidence>
<dbReference type="Gene3D" id="2.80.10.50">
    <property type="match status" value="1"/>
</dbReference>
<dbReference type="CDD" id="cd00037">
    <property type="entry name" value="CLECT"/>
    <property type="match status" value="7"/>
</dbReference>
<dbReference type="SMART" id="SM00458">
    <property type="entry name" value="RICIN"/>
    <property type="match status" value="1"/>
</dbReference>
<keyword evidence="3 12" id="KW-0812">Transmembrane</keyword>
<dbReference type="CDD" id="cd00062">
    <property type="entry name" value="FN2"/>
    <property type="match status" value="1"/>
</dbReference>
<feature type="domain" description="C-type lectin" evidence="14">
    <location>
        <begin position="362"/>
        <end position="479"/>
    </location>
</feature>
<dbReference type="InterPro" id="IPR016187">
    <property type="entry name" value="CTDL_fold"/>
</dbReference>
<dbReference type="PROSITE" id="PS50041">
    <property type="entry name" value="C_TYPE_LECTIN_2"/>
    <property type="match status" value="8"/>
</dbReference>
<dbReference type="Proteomes" id="UP001501920">
    <property type="component" value="Chromosome 2"/>
</dbReference>
<evidence type="ECO:0000256" key="6">
    <source>
        <dbReference type="ARBA" id="ARBA00022989"/>
    </source>
</evidence>
<dbReference type="GO" id="GO:0006897">
    <property type="term" value="P:endocytosis"/>
    <property type="evidence" value="ECO:0007669"/>
    <property type="project" value="UniProtKB-KW"/>
</dbReference>
<dbReference type="RefSeq" id="XP_017569678.1">
    <property type="nucleotide sequence ID" value="XM_017714189.2"/>
</dbReference>
<dbReference type="InterPro" id="IPR000562">
    <property type="entry name" value="FN_type2_dom"/>
</dbReference>